<keyword evidence="3" id="KW-1185">Reference proteome</keyword>
<feature type="compositionally biased region" description="Polar residues" evidence="1">
    <location>
        <begin position="224"/>
        <end position="233"/>
    </location>
</feature>
<comment type="caution">
    <text evidence="2">The sequence shown here is derived from an EMBL/GenBank/DDBJ whole genome shotgun (WGS) entry which is preliminary data.</text>
</comment>
<dbReference type="EMBL" id="PGCJ01000347">
    <property type="protein sequence ID" value="PLW31494.1"/>
    <property type="molecule type" value="Genomic_DNA"/>
</dbReference>
<organism evidence="2 3">
    <name type="scientific">Puccinia coronata f. sp. avenae</name>
    <dbReference type="NCBI Taxonomy" id="200324"/>
    <lineage>
        <taxon>Eukaryota</taxon>
        <taxon>Fungi</taxon>
        <taxon>Dikarya</taxon>
        <taxon>Basidiomycota</taxon>
        <taxon>Pucciniomycotina</taxon>
        <taxon>Pucciniomycetes</taxon>
        <taxon>Pucciniales</taxon>
        <taxon>Pucciniaceae</taxon>
        <taxon>Puccinia</taxon>
    </lineage>
</organism>
<gene>
    <name evidence="2" type="ORF">PCANC_21069</name>
</gene>
<protein>
    <submittedName>
        <fullName evidence="2">Uncharacterized protein</fullName>
    </submittedName>
</protein>
<evidence type="ECO:0000313" key="2">
    <source>
        <dbReference type="EMBL" id="PLW31494.1"/>
    </source>
</evidence>
<reference evidence="2 3" key="1">
    <citation type="submission" date="2017-11" db="EMBL/GenBank/DDBJ databases">
        <title>De novo assembly and phasing of dikaryotic genomes from two isolates of Puccinia coronata f. sp. avenae, the causal agent of oat crown rust.</title>
        <authorList>
            <person name="Miller M.E."/>
            <person name="Zhang Y."/>
            <person name="Omidvar V."/>
            <person name="Sperschneider J."/>
            <person name="Schwessinger B."/>
            <person name="Raley C."/>
            <person name="Palmer J.M."/>
            <person name="Garnica D."/>
            <person name="Upadhyaya N."/>
            <person name="Rathjen J."/>
            <person name="Taylor J.M."/>
            <person name="Park R.F."/>
            <person name="Dodds P.N."/>
            <person name="Hirsch C.D."/>
            <person name="Kianian S.F."/>
            <person name="Figueroa M."/>
        </authorList>
    </citation>
    <scope>NUCLEOTIDE SEQUENCE [LARGE SCALE GENOMIC DNA]</scope>
    <source>
        <strain evidence="2">12NC29</strain>
    </source>
</reference>
<dbReference type="Proteomes" id="UP000235388">
    <property type="component" value="Unassembled WGS sequence"/>
</dbReference>
<sequence length="269" mass="28571">MPRLALPIFLPMDILNDSDEPFPNHHNHHQSTSAASALSSQLVTTSSQFVSAQQGSGSGSTASTISNNTNLFEQPTPGSISISGLTPRHLNGFTPDAAHNNHVLNQTTLHSLLINPNLHSAAVELLSQVDRLAVSKHPLRKLSLILSSESASLTTNYHALEPLGYESVRFSHSHTVIGRQPATCHSSLSLVEPSMSIAIAPVQGTSASAESPATPRSWVPMGSPSGSTDSLTCSDEEDELDGNGLMRSSGCDRESRLSTPLPARLRMRG</sequence>
<name>A0A2N5U178_9BASI</name>
<dbReference type="STRING" id="200324.A0A2N5U178"/>
<evidence type="ECO:0000313" key="3">
    <source>
        <dbReference type="Proteomes" id="UP000235388"/>
    </source>
</evidence>
<evidence type="ECO:0000256" key="1">
    <source>
        <dbReference type="SAM" id="MobiDB-lite"/>
    </source>
</evidence>
<feature type="region of interest" description="Disordered" evidence="1">
    <location>
        <begin position="49"/>
        <end position="69"/>
    </location>
</feature>
<accession>A0A2N5U178</accession>
<proteinExistence type="predicted"/>
<dbReference type="AlphaFoldDB" id="A0A2N5U178"/>
<feature type="region of interest" description="Disordered" evidence="1">
    <location>
        <begin position="206"/>
        <end position="269"/>
    </location>
</feature>